<dbReference type="GO" id="GO:0033065">
    <property type="term" value="C:Rad51C-XRCC3 complex"/>
    <property type="evidence" value="ECO:0007669"/>
    <property type="project" value="TreeGrafter"/>
</dbReference>
<dbReference type="EMBL" id="OIVN01000041">
    <property type="protein sequence ID" value="SPC73117.1"/>
    <property type="molecule type" value="Genomic_DNA"/>
</dbReference>
<evidence type="ECO:0000256" key="5">
    <source>
        <dbReference type="ARBA" id="ARBA00023204"/>
    </source>
</evidence>
<evidence type="ECO:0000256" key="2">
    <source>
        <dbReference type="ARBA" id="ARBA00022741"/>
    </source>
</evidence>
<comment type="subcellular location">
    <subcellularLocation>
        <location evidence="1">Nucleus</location>
    </subcellularLocation>
</comment>
<proteinExistence type="predicted"/>
<dbReference type="GO" id="GO:0090656">
    <property type="term" value="P:t-circle formation"/>
    <property type="evidence" value="ECO:0007669"/>
    <property type="project" value="TreeGrafter"/>
</dbReference>
<evidence type="ECO:0000256" key="6">
    <source>
        <dbReference type="ARBA" id="ARBA00023242"/>
    </source>
</evidence>
<dbReference type="PRINTS" id="PR01874">
    <property type="entry name" value="DNAREPAIRADA"/>
</dbReference>
<keyword evidence="3" id="KW-0227">DNA damage</keyword>
<dbReference type="PANTHER" id="PTHR46487:SF1">
    <property type="entry name" value="DNA REPAIR PROTEIN XRCC3"/>
    <property type="match status" value="1"/>
</dbReference>
<dbReference type="GO" id="GO:0045003">
    <property type="term" value="P:double-strand break repair via synthesis-dependent strand annealing"/>
    <property type="evidence" value="ECO:0007669"/>
    <property type="project" value="TreeGrafter"/>
</dbReference>
<dbReference type="PIRSF" id="PIRSF005856">
    <property type="entry name" value="Rad51"/>
    <property type="match status" value="1"/>
</dbReference>
<protein>
    <recommendedName>
        <fullName evidence="7">RecA family profile 1 domain-containing protein</fullName>
    </recommendedName>
</protein>
<dbReference type="Gene3D" id="3.40.50.300">
    <property type="entry name" value="P-loop containing nucleotide triphosphate hydrolases"/>
    <property type="match status" value="1"/>
</dbReference>
<name>A0A2N9E2I4_FAGSY</name>
<sequence length="299" mass="32645">MTPENLLQRPLATQKCTLGCPVLDRCLGGGIPCNSITELVAESGCGKTQLCLQLALSAQLPPSLGGLSASSLYIHTEFSFPSRRLHQLSHAFRSSHPLIFGNDPCDSIFVHAVYSADHLFDIMPKIESFLANPRTQFPVKLIVIDSIAALFRSDFENTPVELKRRSSLFFKISGKLKSLAKRFGLAVVVTNQVVDLVGPSEGLNGLKVGNLASLVSSGRRVCAALGLSWANCVNSRLFLSRNEEVVGEENGLVVDVNACGGDFVPRRTRRRLHVVFAPHLPESSCEFVITRERVFGVER</sequence>
<evidence type="ECO:0000256" key="4">
    <source>
        <dbReference type="ARBA" id="ARBA00022840"/>
    </source>
</evidence>
<dbReference type="AlphaFoldDB" id="A0A2N9E2I4"/>
<dbReference type="InterPro" id="IPR047348">
    <property type="entry name" value="XRCC3-like_C"/>
</dbReference>
<dbReference type="Pfam" id="PF08423">
    <property type="entry name" value="Rad51"/>
    <property type="match status" value="1"/>
</dbReference>
<evidence type="ECO:0000259" key="7">
    <source>
        <dbReference type="PROSITE" id="PS50162"/>
    </source>
</evidence>
<keyword evidence="4" id="KW-0067">ATP-binding</keyword>
<dbReference type="GO" id="GO:0000400">
    <property type="term" value="F:four-way junction DNA binding"/>
    <property type="evidence" value="ECO:0007669"/>
    <property type="project" value="TreeGrafter"/>
</dbReference>
<keyword evidence="6" id="KW-0539">Nucleus</keyword>
<keyword evidence="2" id="KW-0547">Nucleotide-binding</keyword>
<dbReference type="InterPro" id="IPR013632">
    <property type="entry name" value="Rad51_C"/>
</dbReference>
<organism evidence="8">
    <name type="scientific">Fagus sylvatica</name>
    <name type="common">Beechnut</name>
    <dbReference type="NCBI Taxonomy" id="28930"/>
    <lineage>
        <taxon>Eukaryota</taxon>
        <taxon>Viridiplantae</taxon>
        <taxon>Streptophyta</taxon>
        <taxon>Embryophyta</taxon>
        <taxon>Tracheophyta</taxon>
        <taxon>Spermatophyta</taxon>
        <taxon>Magnoliopsida</taxon>
        <taxon>eudicotyledons</taxon>
        <taxon>Gunneridae</taxon>
        <taxon>Pentapetalae</taxon>
        <taxon>rosids</taxon>
        <taxon>fabids</taxon>
        <taxon>Fagales</taxon>
        <taxon>Fagaceae</taxon>
        <taxon>Fagus</taxon>
    </lineage>
</organism>
<dbReference type="GO" id="GO:0000722">
    <property type="term" value="P:telomere maintenance via recombination"/>
    <property type="evidence" value="ECO:0007669"/>
    <property type="project" value="TreeGrafter"/>
</dbReference>
<reference evidence="8" key="1">
    <citation type="submission" date="2018-02" db="EMBL/GenBank/DDBJ databases">
        <authorList>
            <person name="Cohen D.B."/>
            <person name="Kent A.D."/>
        </authorList>
    </citation>
    <scope>NUCLEOTIDE SEQUENCE</scope>
</reference>
<dbReference type="InterPro" id="IPR020588">
    <property type="entry name" value="RecA_ATP-bd"/>
</dbReference>
<dbReference type="CDD" id="cd19491">
    <property type="entry name" value="XRCC3"/>
    <property type="match status" value="1"/>
</dbReference>
<gene>
    <name evidence="8" type="ORF">FSB_LOCUS999</name>
</gene>
<feature type="domain" description="RecA family profile 1" evidence="7">
    <location>
        <begin position="12"/>
        <end position="193"/>
    </location>
</feature>
<dbReference type="PANTHER" id="PTHR46487">
    <property type="entry name" value="DNA REPAIR PROTEIN XRCC3"/>
    <property type="match status" value="1"/>
</dbReference>
<accession>A0A2N9E2I4</accession>
<evidence type="ECO:0000313" key="8">
    <source>
        <dbReference type="EMBL" id="SPC73117.1"/>
    </source>
</evidence>
<dbReference type="InterPro" id="IPR027417">
    <property type="entry name" value="P-loop_NTPase"/>
</dbReference>
<dbReference type="GO" id="GO:0005657">
    <property type="term" value="C:replication fork"/>
    <property type="evidence" value="ECO:0007669"/>
    <property type="project" value="TreeGrafter"/>
</dbReference>
<dbReference type="SUPFAM" id="SSF52540">
    <property type="entry name" value="P-loop containing nucleoside triphosphate hydrolases"/>
    <property type="match status" value="1"/>
</dbReference>
<evidence type="ECO:0000256" key="1">
    <source>
        <dbReference type="ARBA" id="ARBA00004123"/>
    </source>
</evidence>
<dbReference type="GO" id="GO:0140664">
    <property type="term" value="F:ATP-dependent DNA damage sensor activity"/>
    <property type="evidence" value="ECO:0007669"/>
    <property type="project" value="InterPro"/>
</dbReference>
<dbReference type="PROSITE" id="PS50162">
    <property type="entry name" value="RECA_2"/>
    <property type="match status" value="1"/>
</dbReference>
<evidence type="ECO:0000256" key="3">
    <source>
        <dbReference type="ARBA" id="ARBA00022763"/>
    </source>
</evidence>
<dbReference type="InterPro" id="IPR016467">
    <property type="entry name" value="DNA_recomb/repair_RecA-like"/>
</dbReference>
<dbReference type="GO" id="GO:0071140">
    <property type="term" value="P:resolution of mitotic recombination intermediates"/>
    <property type="evidence" value="ECO:0007669"/>
    <property type="project" value="TreeGrafter"/>
</dbReference>
<dbReference type="GO" id="GO:0005524">
    <property type="term" value="F:ATP binding"/>
    <property type="evidence" value="ECO:0007669"/>
    <property type="project" value="UniProtKB-KW"/>
</dbReference>
<keyword evidence="5" id="KW-0234">DNA repair</keyword>